<evidence type="ECO:0008006" key="4">
    <source>
        <dbReference type="Google" id="ProtNLM"/>
    </source>
</evidence>
<protein>
    <recommendedName>
        <fullName evidence="4">Tetratricopeptide repeat protein</fullName>
    </recommendedName>
</protein>
<feature type="region of interest" description="Disordered" evidence="1">
    <location>
        <begin position="1"/>
        <end position="20"/>
    </location>
</feature>
<evidence type="ECO:0000313" key="2">
    <source>
        <dbReference type="EMBL" id="GGD62241.1"/>
    </source>
</evidence>
<sequence length="483" mass="51518">MAGVVPTPTGSAPEAAVSRTAAHTRDERFRAFLPSRPWQWLLVPFCAVMALAVAEHAAVSMQQSGPSRVTRPDAARFAVAENLVDADFQGALHRADSDLSWARNRVRNAPGQWLKQESLATAQMQRFSLTHDYAALAEAGKLLDDAHANAPAGSGPWLRQASFAMMTHDLSLAEAALDGAGAMAVPPPASDRAEMTAMRGDIALYRGDMATASARYTEAARTDPTRSFAFRGAMLSRARGDFDSAIALFARAARESASSREARARIALQIGVSENARGHGESAQEWYDAAETLFPGSPITMAHRAEALALAGDMAAGMALMEQVAQDHGWPEAMDALAMMHRFSGDRAQSLQWADRAAAIWGQRLRQAPLAAQAHAAEHELAFGDPARALALARANLAVRQDGASRLLMANALIANGRYAHARRELQLAVDAGWRSAPIYAAMSQAAALAGDKDGAANARERALAINPAIFNPETALAWFSHG</sequence>
<reference evidence="2" key="2">
    <citation type="submission" date="2020-09" db="EMBL/GenBank/DDBJ databases">
        <authorList>
            <person name="Sun Q."/>
            <person name="Zhou Y."/>
        </authorList>
    </citation>
    <scope>NUCLEOTIDE SEQUENCE</scope>
    <source>
        <strain evidence="2">CGMCC 1.15360</strain>
    </source>
</reference>
<proteinExistence type="predicted"/>
<name>A0A917DSE7_9SPHN</name>
<reference evidence="2" key="1">
    <citation type="journal article" date="2014" name="Int. J. Syst. Evol. Microbiol.">
        <title>Complete genome sequence of Corynebacterium casei LMG S-19264T (=DSM 44701T), isolated from a smear-ripened cheese.</title>
        <authorList>
            <consortium name="US DOE Joint Genome Institute (JGI-PGF)"/>
            <person name="Walter F."/>
            <person name="Albersmeier A."/>
            <person name="Kalinowski J."/>
            <person name="Ruckert C."/>
        </authorList>
    </citation>
    <scope>NUCLEOTIDE SEQUENCE</scope>
    <source>
        <strain evidence="2">CGMCC 1.15360</strain>
    </source>
</reference>
<dbReference type="InterPro" id="IPR011990">
    <property type="entry name" value="TPR-like_helical_dom_sf"/>
</dbReference>
<dbReference type="SUPFAM" id="SSF81901">
    <property type="entry name" value="HCP-like"/>
    <property type="match status" value="1"/>
</dbReference>
<dbReference type="Gene3D" id="1.25.40.10">
    <property type="entry name" value="Tetratricopeptide repeat domain"/>
    <property type="match status" value="2"/>
</dbReference>
<dbReference type="AlphaFoldDB" id="A0A917DSE7"/>
<dbReference type="EMBL" id="BMIP01000002">
    <property type="protein sequence ID" value="GGD62241.1"/>
    <property type="molecule type" value="Genomic_DNA"/>
</dbReference>
<gene>
    <name evidence="2" type="ORF">GCM10010990_09550</name>
</gene>
<keyword evidence="3" id="KW-1185">Reference proteome</keyword>
<comment type="caution">
    <text evidence="2">The sequence shown here is derived from an EMBL/GenBank/DDBJ whole genome shotgun (WGS) entry which is preliminary data.</text>
</comment>
<accession>A0A917DSE7</accession>
<organism evidence="2 3">
    <name type="scientific">Croceicoccus mobilis</name>
    <dbReference type="NCBI Taxonomy" id="1703339"/>
    <lineage>
        <taxon>Bacteria</taxon>
        <taxon>Pseudomonadati</taxon>
        <taxon>Pseudomonadota</taxon>
        <taxon>Alphaproteobacteria</taxon>
        <taxon>Sphingomonadales</taxon>
        <taxon>Erythrobacteraceae</taxon>
        <taxon>Croceicoccus</taxon>
    </lineage>
</organism>
<evidence type="ECO:0000313" key="3">
    <source>
        <dbReference type="Proteomes" id="UP000612349"/>
    </source>
</evidence>
<evidence type="ECO:0000256" key="1">
    <source>
        <dbReference type="SAM" id="MobiDB-lite"/>
    </source>
</evidence>
<dbReference type="Proteomes" id="UP000612349">
    <property type="component" value="Unassembled WGS sequence"/>
</dbReference>